<accession>A0ABV5M9H7</accession>
<name>A0ABV5M9H7_9ACTN</name>
<comment type="caution">
    <text evidence="1">The sequence shown here is derived from an EMBL/GenBank/DDBJ whole genome shotgun (WGS) entry which is preliminary data.</text>
</comment>
<reference evidence="1 2" key="1">
    <citation type="submission" date="2024-09" db="EMBL/GenBank/DDBJ databases">
        <authorList>
            <person name="Sun Q."/>
            <person name="Mori K."/>
        </authorList>
    </citation>
    <scope>NUCLEOTIDE SEQUENCE [LARGE SCALE GENOMIC DNA]</scope>
    <source>
        <strain evidence="1 2">JCM 3307</strain>
    </source>
</reference>
<organism evidence="1 2">
    <name type="scientific">Dactylosporangium vinaceum</name>
    <dbReference type="NCBI Taxonomy" id="53362"/>
    <lineage>
        <taxon>Bacteria</taxon>
        <taxon>Bacillati</taxon>
        <taxon>Actinomycetota</taxon>
        <taxon>Actinomycetes</taxon>
        <taxon>Micromonosporales</taxon>
        <taxon>Micromonosporaceae</taxon>
        <taxon>Dactylosporangium</taxon>
    </lineage>
</organism>
<dbReference type="EMBL" id="JBHMCA010000042">
    <property type="protein sequence ID" value="MFB9445470.1"/>
    <property type="molecule type" value="Genomic_DNA"/>
</dbReference>
<protein>
    <submittedName>
        <fullName evidence="1">Uncharacterized protein</fullName>
    </submittedName>
</protein>
<sequence length="380" mass="42619">MTGADADVVHRKMLDRPVDPARYRGLVREDKTLRWARDALSQVELLRRRPPAEWSSTAAVRRLAELLTELGWDDLAAIAYREELAVLRALDVARPGAYADEIGRAMAELRVRLVRTEALEEALDLTDEQLRSSTGQAARDARGWRTVILAALGRHEDAAESAAAAVDEIRAGTAQGVALTHALTTYANLLDRAGRVAEAADVTAEVLGYWRKRSGVTPELARSVNLLSDRLVRSDRAEEARAVIIQLLPRLRRHEHRIAADTWHALGVRLFALGRPDAALTAGAHAVTHFRQRTLLARDQHRKVQDEDWDDDHRYTTEYLLERHVKKLERSREDVRRAERSLLDALMALSTYARRLGHTDEANAADAEAASLADRSRPEY</sequence>
<keyword evidence="2" id="KW-1185">Reference proteome</keyword>
<dbReference type="Proteomes" id="UP001589608">
    <property type="component" value="Unassembled WGS sequence"/>
</dbReference>
<proteinExistence type="predicted"/>
<dbReference type="InterPro" id="IPR011990">
    <property type="entry name" value="TPR-like_helical_dom_sf"/>
</dbReference>
<evidence type="ECO:0000313" key="1">
    <source>
        <dbReference type="EMBL" id="MFB9445470.1"/>
    </source>
</evidence>
<dbReference type="RefSeq" id="WP_223103825.1">
    <property type="nucleotide sequence ID" value="NZ_CP061913.1"/>
</dbReference>
<evidence type="ECO:0000313" key="2">
    <source>
        <dbReference type="Proteomes" id="UP001589608"/>
    </source>
</evidence>
<dbReference type="Gene3D" id="1.25.40.10">
    <property type="entry name" value="Tetratricopeptide repeat domain"/>
    <property type="match status" value="1"/>
</dbReference>
<gene>
    <name evidence="1" type="ORF">ACFFTR_20535</name>
</gene>
<dbReference type="SUPFAM" id="SSF48452">
    <property type="entry name" value="TPR-like"/>
    <property type="match status" value="1"/>
</dbReference>